<proteinExistence type="predicted"/>
<dbReference type="Bgee" id="ENSACAG00000009343">
    <property type="expression patterns" value="Expressed in ovary and 2 other cell types or tissues"/>
</dbReference>
<dbReference type="GO" id="GO:0007127">
    <property type="term" value="P:meiosis I"/>
    <property type="evidence" value="ECO:0007669"/>
    <property type="project" value="InterPro"/>
</dbReference>
<reference evidence="2" key="2">
    <citation type="submission" date="2025-08" db="UniProtKB">
        <authorList>
            <consortium name="Ensembl"/>
        </authorList>
    </citation>
    <scope>IDENTIFICATION</scope>
</reference>
<protein>
    <submittedName>
        <fullName evidence="2">Uncharacterized protein</fullName>
    </submittedName>
</protein>
<name>H9GF28_ANOCA</name>
<reference evidence="2" key="3">
    <citation type="submission" date="2025-09" db="UniProtKB">
        <authorList>
            <consortium name="Ensembl"/>
        </authorList>
    </citation>
    <scope>IDENTIFICATION</scope>
</reference>
<dbReference type="PANTHER" id="PTHR28642">
    <property type="entry name" value="MEIOSIS 1 ARREST PROTEIN"/>
    <property type="match status" value="1"/>
</dbReference>
<dbReference type="GeneTree" id="ENSGT00990000210019"/>
<evidence type="ECO:0000313" key="3">
    <source>
        <dbReference type="Proteomes" id="UP000001646"/>
    </source>
</evidence>
<dbReference type="AlphaFoldDB" id="H9GF28"/>
<dbReference type="Ensembl" id="ENSACAT00000009340.4">
    <property type="protein sequence ID" value="ENSACAP00000009147.4"/>
    <property type="gene ID" value="ENSACAG00000009343.4"/>
</dbReference>
<evidence type="ECO:0000256" key="1">
    <source>
        <dbReference type="SAM" id="MobiDB-lite"/>
    </source>
</evidence>
<keyword evidence="3" id="KW-1185">Reference proteome</keyword>
<dbReference type="STRING" id="28377.ENSACAP00000009147"/>
<reference evidence="2" key="1">
    <citation type="submission" date="2009-12" db="EMBL/GenBank/DDBJ databases">
        <title>The Genome Sequence of Anolis carolinensis (Green Anole Lizard).</title>
        <authorList>
            <consortium name="The Genome Sequencing Platform"/>
            <person name="Di Palma F."/>
            <person name="Alfoldi J."/>
            <person name="Heiman D."/>
            <person name="Young S."/>
            <person name="Grabherr M."/>
            <person name="Johnson J."/>
            <person name="Lander E.S."/>
            <person name="Lindblad-Toh K."/>
        </authorList>
    </citation>
    <scope>NUCLEOTIDE SEQUENCE [LARGE SCALE GENOMIC DNA]</scope>
    <source>
        <strain evidence="2">JBL SC #1</strain>
    </source>
</reference>
<organism evidence="2 3">
    <name type="scientific">Anolis carolinensis</name>
    <name type="common">Green anole</name>
    <name type="synonym">American chameleon</name>
    <dbReference type="NCBI Taxonomy" id="28377"/>
    <lineage>
        <taxon>Eukaryota</taxon>
        <taxon>Metazoa</taxon>
        <taxon>Chordata</taxon>
        <taxon>Craniata</taxon>
        <taxon>Vertebrata</taxon>
        <taxon>Euteleostomi</taxon>
        <taxon>Lepidosauria</taxon>
        <taxon>Squamata</taxon>
        <taxon>Bifurcata</taxon>
        <taxon>Unidentata</taxon>
        <taxon>Episquamata</taxon>
        <taxon>Toxicofera</taxon>
        <taxon>Iguania</taxon>
        <taxon>Dactyloidae</taxon>
        <taxon>Anolis</taxon>
    </lineage>
</organism>
<dbReference type="InParanoid" id="H9GF28"/>
<dbReference type="PANTHER" id="PTHR28642:SF1">
    <property type="entry name" value="MEIOSIS 1 ARREST PROTEIN"/>
    <property type="match status" value="1"/>
</dbReference>
<dbReference type="HOGENOM" id="CLU_038694_0_0_1"/>
<feature type="region of interest" description="Disordered" evidence="1">
    <location>
        <begin position="1"/>
        <end position="29"/>
    </location>
</feature>
<evidence type="ECO:0000313" key="2">
    <source>
        <dbReference type="Ensembl" id="ENSACAP00000009147.4"/>
    </source>
</evidence>
<dbReference type="InterPro" id="IPR033587">
    <property type="entry name" value="M1AP"/>
</dbReference>
<dbReference type="Proteomes" id="UP000001646">
    <property type="component" value="Unplaced"/>
</dbReference>
<dbReference type="GO" id="GO:0007283">
    <property type="term" value="P:spermatogenesis"/>
    <property type="evidence" value="ECO:0007669"/>
    <property type="project" value="InterPro"/>
</dbReference>
<accession>H9GF28</accession>
<dbReference type="eggNOG" id="ENOG502QT91">
    <property type="taxonomic scope" value="Eukaryota"/>
</dbReference>
<sequence length="151" mass="16416">MSSGARRTGDTSGGKPAPHSQPPQPPRILVVDARPPHWAQIRPKLSKALEHVFCLACSLGGPPRIPLFSLYVAQNRHECLLPFVLVKGGFARLQSCFAELRAVAAEGAFRPGEDAAMVQAVRDGLQQFKQYTGRGMAAAPNPFWEMVVGYH</sequence>